<dbReference type="RefSeq" id="WP_204445299.1">
    <property type="nucleotide sequence ID" value="NZ_JACJKY010000005.1"/>
</dbReference>
<dbReference type="NCBIfam" id="TIGR01444">
    <property type="entry name" value="fkbM_fam"/>
    <property type="match status" value="1"/>
</dbReference>
<dbReference type="InterPro" id="IPR006342">
    <property type="entry name" value="FkbM_mtfrase"/>
</dbReference>
<name>A0A939BEB5_9FIRM</name>
<dbReference type="AlphaFoldDB" id="A0A939BEB5"/>
<sequence>MILDLLNHPTDLWTTLKETDEPIFLYGMGDGAEKVLDALARIGKTPEGVYASDEFVRGHSFKGYPVRRFSDVCASYPSFTALLCFAVDYEPMLSYLTNMSEEHNLFAPDVPVIRTDDTLFDTAFVEEHEAQFDAVYNRLADEQSKAVYRDIIAAKLTGQIDLMRRCESSREEALALLHLHGDETYVDLGAYNGDTVEEFIRTVNGNYRAIYAFEPDKKNFQKLCARVEQNGFQNVHPFCIGAWNEADTLFFKGGKGGRNSMLSKTGTKQVSVDAVDHVLNGAPVTLLKLDVEGAETRALEGAAHTISTHRPRIIAAAYHKNGDLFEIPEAVLSICDSYDVYLRHHPYLPAWETNFYFVPKMS</sequence>
<dbReference type="PANTHER" id="PTHR34203:SF13">
    <property type="entry name" value="EXPRESSED PROTEIN"/>
    <property type="match status" value="1"/>
</dbReference>
<dbReference type="SUPFAM" id="SSF53335">
    <property type="entry name" value="S-adenosyl-L-methionine-dependent methyltransferases"/>
    <property type="match status" value="1"/>
</dbReference>
<evidence type="ECO:0000259" key="1">
    <source>
        <dbReference type="Pfam" id="PF05050"/>
    </source>
</evidence>
<evidence type="ECO:0000313" key="3">
    <source>
        <dbReference type="Proteomes" id="UP000774750"/>
    </source>
</evidence>
<keyword evidence="2" id="KW-0489">Methyltransferase</keyword>
<feature type="domain" description="Methyltransferase FkbM" evidence="1">
    <location>
        <begin position="187"/>
        <end position="321"/>
    </location>
</feature>
<reference evidence="2" key="1">
    <citation type="submission" date="2020-08" db="EMBL/GenBank/DDBJ databases">
        <authorList>
            <person name="Cejkova D."/>
            <person name="Kubasova T."/>
            <person name="Jahodarova E."/>
            <person name="Rychlik I."/>
        </authorList>
    </citation>
    <scope>NUCLEOTIDE SEQUENCE</scope>
    <source>
        <strain evidence="2">An559</strain>
    </source>
</reference>
<dbReference type="InterPro" id="IPR029063">
    <property type="entry name" value="SAM-dependent_MTases_sf"/>
</dbReference>
<dbReference type="GO" id="GO:0008168">
    <property type="term" value="F:methyltransferase activity"/>
    <property type="evidence" value="ECO:0007669"/>
    <property type="project" value="UniProtKB-KW"/>
</dbReference>
<dbReference type="InterPro" id="IPR052514">
    <property type="entry name" value="SAM-dependent_MTase"/>
</dbReference>
<dbReference type="Pfam" id="PF05050">
    <property type="entry name" value="Methyltransf_21"/>
    <property type="match status" value="1"/>
</dbReference>
<proteinExistence type="predicted"/>
<gene>
    <name evidence="2" type="ORF">H6A12_04645</name>
</gene>
<accession>A0A939BEB5</accession>
<dbReference type="GO" id="GO:0032259">
    <property type="term" value="P:methylation"/>
    <property type="evidence" value="ECO:0007669"/>
    <property type="project" value="UniProtKB-KW"/>
</dbReference>
<dbReference type="PANTHER" id="PTHR34203">
    <property type="entry name" value="METHYLTRANSFERASE, FKBM FAMILY PROTEIN"/>
    <property type="match status" value="1"/>
</dbReference>
<keyword evidence="2" id="KW-0808">Transferase</keyword>
<comment type="caution">
    <text evidence="2">The sequence shown here is derived from an EMBL/GenBank/DDBJ whole genome shotgun (WGS) entry which is preliminary data.</text>
</comment>
<evidence type="ECO:0000313" key="2">
    <source>
        <dbReference type="EMBL" id="MBM6920443.1"/>
    </source>
</evidence>
<reference evidence="2" key="2">
    <citation type="journal article" date="2021" name="Sci. Rep.">
        <title>The distribution of antibiotic resistance genes in chicken gut microbiota commensals.</title>
        <authorList>
            <person name="Juricova H."/>
            <person name="Matiasovicova J."/>
            <person name="Kubasova T."/>
            <person name="Cejkova D."/>
            <person name="Rychlik I."/>
        </authorList>
    </citation>
    <scope>NUCLEOTIDE SEQUENCE</scope>
    <source>
        <strain evidence="2">An559</strain>
    </source>
</reference>
<organism evidence="2 3">
    <name type="scientific">Merdimmobilis hominis</name>
    <dbReference type="NCBI Taxonomy" id="2897707"/>
    <lineage>
        <taxon>Bacteria</taxon>
        <taxon>Bacillati</taxon>
        <taxon>Bacillota</taxon>
        <taxon>Clostridia</taxon>
        <taxon>Eubacteriales</taxon>
        <taxon>Oscillospiraceae</taxon>
        <taxon>Merdimmobilis</taxon>
    </lineage>
</organism>
<dbReference type="Proteomes" id="UP000774750">
    <property type="component" value="Unassembled WGS sequence"/>
</dbReference>
<keyword evidence="3" id="KW-1185">Reference proteome</keyword>
<protein>
    <submittedName>
        <fullName evidence="2">FkbM family methyltransferase</fullName>
    </submittedName>
</protein>
<dbReference type="EMBL" id="JACJKY010000005">
    <property type="protein sequence ID" value="MBM6920443.1"/>
    <property type="molecule type" value="Genomic_DNA"/>
</dbReference>
<dbReference type="Gene3D" id="3.40.50.150">
    <property type="entry name" value="Vaccinia Virus protein VP39"/>
    <property type="match status" value="1"/>
</dbReference>